<name>A0A1X7MX03_9LACT</name>
<dbReference type="Pfam" id="PF01712">
    <property type="entry name" value="dNK"/>
    <property type="match status" value="1"/>
</dbReference>
<evidence type="ECO:0000256" key="1">
    <source>
        <dbReference type="ARBA" id="ARBA00007420"/>
    </source>
</evidence>
<feature type="binding site" evidence="3">
    <location>
        <position position="30"/>
    </location>
    <ligand>
        <name>substrate</name>
    </ligand>
</feature>
<sequence>MVCLAGMIGIGKTSATKLLGERLGGTVFYEKVDDNEILPLFYTASEEEQELKRYPFLLQLEFLNSRFQIIKEAVKHENSIIDRSIFEDWYFAKINHDLGRISDTEFSIYEKLLDNMMNEVDEIPQKAPDLMVYMRASFETILDRIGKRGREFEQDKNLYNYYYALWKDYDDWVFNHYDRSAILVIDMDHMDIVNTPEDANIFVEKVQNKLAEVKID</sequence>
<keyword evidence="6" id="KW-0808">Transferase</keyword>
<feature type="binding site" evidence="3">
    <location>
        <position position="59"/>
    </location>
    <ligand>
        <name>substrate</name>
    </ligand>
</feature>
<evidence type="ECO:0000259" key="5">
    <source>
        <dbReference type="Pfam" id="PF01712"/>
    </source>
</evidence>
<feature type="domain" description="Deoxynucleoside kinase" evidence="5">
    <location>
        <begin position="2"/>
        <end position="209"/>
    </location>
</feature>
<dbReference type="InterPro" id="IPR002624">
    <property type="entry name" value="DCK/DGK"/>
</dbReference>
<evidence type="ECO:0000313" key="6">
    <source>
        <dbReference type="EMBL" id="SMH29432.1"/>
    </source>
</evidence>
<dbReference type="Gene3D" id="3.40.50.300">
    <property type="entry name" value="P-loop containing nucleotide triphosphate hydrolases"/>
    <property type="match status" value="1"/>
</dbReference>
<evidence type="ECO:0000256" key="3">
    <source>
        <dbReference type="PIRSR" id="PIRSR000705-2"/>
    </source>
</evidence>
<dbReference type="GO" id="GO:0005524">
    <property type="term" value="F:ATP binding"/>
    <property type="evidence" value="ECO:0007669"/>
    <property type="project" value="UniProtKB-KW"/>
</dbReference>
<dbReference type="PIRSF" id="PIRSF000705">
    <property type="entry name" value="DNK"/>
    <property type="match status" value="1"/>
</dbReference>
<feature type="binding site" evidence="3">
    <location>
        <position position="83"/>
    </location>
    <ligand>
        <name>substrate</name>
    </ligand>
</feature>
<feature type="active site" description="Proton acceptor" evidence="2">
    <location>
        <position position="82"/>
    </location>
</feature>
<dbReference type="STRING" id="1073423.SAMN04488700_1060"/>
<dbReference type="PANTHER" id="PTHR10513:SF35">
    <property type="entry name" value="DEOXYADENOSINE KINASE"/>
    <property type="match status" value="1"/>
</dbReference>
<keyword evidence="4" id="KW-0547">Nucleotide-binding</keyword>
<feature type="binding site" evidence="4">
    <location>
        <begin position="144"/>
        <end position="148"/>
    </location>
    <ligand>
        <name>ATP</name>
        <dbReference type="ChEBI" id="CHEBI:30616"/>
    </ligand>
</feature>
<dbReference type="InterPro" id="IPR031314">
    <property type="entry name" value="DNK_dom"/>
</dbReference>
<dbReference type="CDD" id="cd01673">
    <property type="entry name" value="dNK"/>
    <property type="match status" value="1"/>
</dbReference>
<dbReference type="Proteomes" id="UP000193435">
    <property type="component" value="Unassembled WGS sequence"/>
</dbReference>
<dbReference type="AlphaFoldDB" id="A0A1X7MX03"/>
<evidence type="ECO:0000313" key="7">
    <source>
        <dbReference type="Proteomes" id="UP000193435"/>
    </source>
</evidence>
<feature type="binding site" evidence="3">
    <location>
        <position position="153"/>
    </location>
    <ligand>
        <name>substrate</name>
    </ligand>
</feature>
<gene>
    <name evidence="6" type="ORF">SAMN04488700_1060</name>
</gene>
<dbReference type="SUPFAM" id="SSF52540">
    <property type="entry name" value="P-loop containing nucleoside triphosphate hydrolases"/>
    <property type="match status" value="1"/>
</dbReference>
<dbReference type="GO" id="GO:0019136">
    <property type="term" value="F:deoxynucleoside kinase activity"/>
    <property type="evidence" value="ECO:0007669"/>
    <property type="project" value="InterPro"/>
</dbReference>
<evidence type="ECO:0000256" key="4">
    <source>
        <dbReference type="PIRSR" id="PIRSR000705-3"/>
    </source>
</evidence>
<protein>
    <submittedName>
        <fullName evidence="6">Deoxyadenosine/deoxycytidine kinase</fullName>
    </submittedName>
</protein>
<proteinExistence type="inferred from homology"/>
<keyword evidence="4" id="KW-0067">ATP-binding</keyword>
<reference evidence="6 7" key="1">
    <citation type="submission" date="2017-04" db="EMBL/GenBank/DDBJ databases">
        <authorList>
            <person name="Afonso C.L."/>
            <person name="Miller P.J."/>
            <person name="Scott M.A."/>
            <person name="Spackman E."/>
            <person name="Goraichik I."/>
            <person name="Dimitrov K.M."/>
            <person name="Suarez D.L."/>
            <person name="Swayne D.E."/>
        </authorList>
    </citation>
    <scope>NUCLEOTIDE SEQUENCE [LARGE SCALE GENOMIC DNA]</scope>
    <source>
        <strain evidence="6 7">LMG26642</strain>
    </source>
</reference>
<dbReference type="EMBL" id="FXBJ01000002">
    <property type="protein sequence ID" value="SMH29432.1"/>
    <property type="molecule type" value="Genomic_DNA"/>
</dbReference>
<dbReference type="PANTHER" id="PTHR10513">
    <property type="entry name" value="DEOXYNUCLEOSIDE KINASE"/>
    <property type="match status" value="1"/>
</dbReference>
<feature type="binding site" evidence="3">
    <location>
        <position position="42"/>
    </location>
    <ligand>
        <name>substrate</name>
    </ligand>
</feature>
<comment type="similarity">
    <text evidence="1">Belongs to the DCK/DGK family.</text>
</comment>
<keyword evidence="6" id="KW-0418">Kinase</keyword>
<feature type="binding site" evidence="4">
    <location>
        <begin position="6"/>
        <end position="14"/>
    </location>
    <ligand>
        <name>ATP</name>
        <dbReference type="ChEBI" id="CHEBI:30616"/>
    </ligand>
</feature>
<evidence type="ECO:0000256" key="2">
    <source>
        <dbReference type="PIRSR" id="PIRSR000705-1"/>
    </source>
</evidence>
<organism evidence="6 7">
    <name type="scientific">Carnobacterium iners</name>
    <dbReference type="NCBI Taxonomy" id="1073423"/>
    <lineage>
        <taxon>Bacteria</taxon>
        <taxon>Bacillati</taxon>
        <taxon>Bacillota</taxon>
        <taxon>Bacilli</taxon>
        <taxon>Lactobacillales</taxon>
        <taxon>Carnobacteriaceae</taxon>
        <taxon>Carnobacterium</taxon>
    </lineage>
</organism>
<feature type="binding site" evidence="3">
    <location>
        <position position="88"/>
    </location>
    <ligand>
        <name>substrate</name>
    </ligand>
</feature>
<keyword evidence="7" id="KW-1185">Reference proteome</keyword>
<dbReference type="RefSeq" id="WP_338061316.1">
    <property type="nucleotide sequence ID" value="NZ_FOAH01000001.1"/>
</dbReference>
<accession>A0A1X7MX03</accession>
<dbReference type="GO" id="GO:0005737">
    <property type="term" value="C:cytoplasm"/>
    <property type="evidence" value="ECO:0007669"/>
    <property type="project" value="TreeGrafter"/>
</dbReference>
<dbReference type="InterPro" id="IPR050566">
    <property type="entry name" value="Deoxyribonucleoside_kinase"/>
</dbReference>
<dbReference type="InterPro" id="IPR027417">
    <property type="entry name" value="P-loop_NTPase"/>
</dbReference>